<evidence type="ECO:0000256" key="1">
    <source>
        <dbReference type="SAM" id="MobiDB-lite"/>
    </source>
</evidence>
<keyword evidence="2" id="KW-0812">Transmembrane</keyword>
<dbReference type="AlphaFoldDB" id="A0A7I7XQD6"/>
<geneLocation type="plasmid" evidence="4">
    <name>pjcm13574 dna</name>
</geneLocation>
<keyword evidence="3" id="KW-0614">Plasmid</keyword>
<gene>
    <name evidence="3" type="ORF">MMAD_56490</name>
</gene>
<accession>A0A7I7XQD6</accession>
<sequence>MGGFPGGTYTGVLPPQPPQPTPYPAPPVAPPANRTPKSVWVISGSAVVLAVAAVAMGVLAWTRPDPAPVTTTVTPAAPVYSAEQVSAARDEACAASKSVVSAVYEASVPLVAALPNRDSPEYKAALANEQSVVLVEMEYLRLHTPPATPREIADPMGDYIDATYAVLAADTSGQDRNLPAQQGQTAMDKVHAACQK</sequence>
<keyword evidence="2" id="KW-0472">Membrane</keyword>
<dbReference type="Proteomes" id="UP000466517">
    <property type="component" value="Plasmid pJCM13574"/>
</dbReference>
<feature type="transmembrane region" description="Helical" evidence="2">
    <location>
        <begin position="39"/>
        <end position="61"/>
    </location>
</feature>
<dbReference type="KEGG" id="mmag:MMAD_56490"/>
<evidence type="ECO:0000313" key="3">
    <source>
        <dbReference type="EMBL" id="BBZ31354.1"/>
    </source>
</evidence>
<keyword evidence="2" id="KW-1133">Transmembrane helix</keyword>
<reference evidence="3 4" key="1">
    <citation type="journal article" date="2019" name="Emerg. Microbes Infect.">
        <title>Comprehensive subspecies identification of 175 nontuberculous mycobacteria species based on 7547 genomic profiles.</title>
        <authorList>
            <person name="Matsumoto Y."/>
            <person name="Kinjo T."/>
            <person name="Motooka D."/>
            <person name="Nabeya D."/>
            <person name="Jung N."/>
            <person name="Uechi K."/>
            <person name="Horii T."/>
            <person name="Iida T."/>
            <person name="Fujita J."/>
            <person name="Nakamura S."/>
        </authorList>
    </citation>
    <scope>NUCLEOTIDE SEQUENCE [LARGE SCALE GENOMIC DNA]</scope>
    <source>
        <strain evidence="3 4">JCM 13574</strain>
        <plasmid evidence="4">pjcm13574 dna</plasmid>
    </source>
</reference>
<organism evidence="3 4">
    <name type="scientific">Mycolicibacterium madagascariense</name>
    <dbReference type="NCBI Taxonomy" id="212765"/>
    <lineage>
        <taxon>Bacteria</taxon>
        <taxon>Bacillati</taxon>
        <taxon>Actinomycetota</taxon>
        <taxon>Actinomycetes</taxon>
        <taxon>Mycobacteriales</taxon>
        <taxon>Mycobacteriaceae</taxon>
        <taxon>Mycolicibacterium</taxon>
    </lineage>
</organism>
<protein>
    <recommendedName>
        <fullName evidence="5">Alanine and proline rich membrane protein</fullName>
    </recommendedName>
</protein>
<name>A0A7I7XQD6_9MYCO</name>
<dbReference type="EMBL" id="AP022611">
    <property type="protein sequence ID" value="BBZ31354.1"/>
    <property type="molecule type" value="Genomic_DNA"/>
</dbReference>
<proteinExistence type="predicted"/>
<keyword evidence="4" id="KW-1185">Reference proteome</keyword>
<feature type="region of interest" description="Disordered" evidence="1">
    <location>
        <begin position="1"/>
        <end position="30"/>
    </location>
</feature>
<evidence type="ECO:0000313" key="4">
    <source>
        <dbReference type="Proteomes" id="UP000466517"/>
    </source>
</evidence>
<evidence type="ECO:0008006" key="5">
    <source>
        <dbReference type="Google" id="ProtNLM"/>
    </source>
</evidence>
<feature type="compositionally biased region" description="Pro residues" evidence="1">
    <location>
        <begin position="14"/>
        <end position="30"/>
    </location>
</feature>
<evidence type="ECO:0000256" key="2">
    <source>
        <dbReference type="SAM" id="Phobius"/>
    </source>
</evidence>